<dbReference type="CDD" id="cd00118">
    <property type="entry name" value="LysM"/>
    <property type="match status" value="1"/>
</dbReference>
<name>D5X8Z9_THEPJ</name>
<reference evidence="3 4" key="1">
    <citation type="submission" date="2010-05" db="EMBL/GenBank/DDBJ databases">
        <title>Complete sequence of Thermincola sp. JR.</title>
        <authorList>
            <consortium name="US DOE Joint Genome Institute"/>
            <person name="Lucas S."/>
            <person name="Copeland A."/>
            <person name="Lapidus A."/>
            <person name="Cheng J.-F."/>
            <person name="Bruce D."/>
            <person name="Goodwin L."/>
            <person name="Pitluck S."/>
            <person name="Chertkov O."/>
            <person name="Detter J.C."/>
            <person name="Han C."/>
            <person name="Tapia R."/>
            <person name="Land M."/>
            <person name="Hauser L."/>
            <person name="Kyrpides N."/>
            <person name="Mikhailova N."/>
            <person name="Hazen T.C."/>
            <person name="Woyke T."/>
        </authorList>
    </citation>
    <scope>NUCLEOTIDE SEQUENCE [LARGE SCALE GENOMIC DNA]</scope>
    <source>
        <strain evidence="3 4">JR</strain>
    </source>
</reference>
<feature type="region of interest" description="Disordered" evidence="1">
    <location>
        <begin position="33"/>
        <end position="165"/>
    </location>
</feature>
<feature type="compositionally biased region" description="Acidic residues" evidence="1">
    <location>
        <begin position="127"/>
        <end position="143"/>
    </location>
</feature>
<evidence type="ECO:0000313" key="4">
    <source>
        <dbReference type="Proteomes" id="UP000002377"/>
    </source>
</evidence>
<dbReference type="HOGENOM" id="CLU_1239657_0_0_9"/>
<feature type="compositionally biased region" description="Low complexity" evidence="1">
    <location>
        <begin position="115"/>
        <end position="125"/>
    </location>
</feature>
<dbReference type="EMBL" id="CP002028">
    <property type="protein sequence ID" value="ADG80999.1"/>
    <property type="molecule type" value="Genomic_DNA"/>
</dbReference>
<evidence type="ECO:0000259" key="2">
    <source>
        <dbReference type="PROSITE" id="PS51782"/>
    </source>
</evidence>
<dbReference type="SMART" id="SM00257">
    <property type="entry name" value="LysM"/>
    <property type="match status" value="1"/>
</dbReference>
<dbReference type="AlphaFoldDB" id="D5X8Z9"/>
<organism evidence="3 4">
    <name type="scientific">Thermincola potens (strain JR)</name>
    <dbReference type="NCBI Taxonomy" id="635013"/>
    <lineage>
        <taxon>Bacteria</taxon>
        <taxon>Bacillati</taxon>
        <taxon>Bacillota</taxon>
        <taxon>Clostridia</taxon>
        <taxon>Eubacteriales</taxon>
        <taxon>Thermincolaceae</taxon>
        <taxon>Thermincola</taxon>
    </lineage>
</organism>
<dbReference type="SUPFAM" id="SSF54106">
    <property type="entry name" value="LysM domain"/>
    <property type="match status" value="1"/>
</dbReference>
<evidence type="ECO:0000313" key="3">
    <source>
        <dbReference type="EMBL" id="ADG80999.1"/>
    </source>
</evidence>
<gene>
    <name evidence="3" type="ordered locus">TherJR_0106</name>
</gene>
<evidence type="ECO:0000256" key="1">
    <source>
        <dbReference type="SAM" id="MobiDB-lite"/>
    </source>
</evidence>
<dbReference type="PROSITE" id="PS51782">
    <property type="entry name" value="LYSM"/>
    <property type="match status" value="1"/>
</dbReference>
<dbReference type="InterPro" id="IPR018392">
    <property type="entry name" value="LysM"/>
</dbReference>
<feature type="domain" description="LysM" evidence="2">
    <location>
        <begin position="170"/>
        <end position="214"/>
    </location>
</feature>
<dbReference type="Proteomes" id="UP000002377">
    <property type="component" value="Chromosome"/>
</dbReference>
<keyword evidence="4" id="KW-1185">Reference proteome</keyword>
<dbReference type="PANTHER" id="PTHR33734">
    <property type="entry name" value="LYSM DOMAIN-CONTAINING GPI-ANCHORED PROTEIN 2"/>
    <property type="match status" value="1"/>
</dbReference>
<dbReference type="CAZy" id="CBM50">
    <property type="family name" value="Carbohydrate-Binding Module Family 50"/>
</dbReference>
<sequence length="223" mass="25024">MSQDKNRFIFFKYVPQKKKTKPVKKDTLDSLVEKKIPLDDEELQEQNPELNEPTNIEELLEPPVHESLDLPTDEEASKTEVSPDQNSAGEIAEEEEPKKEDSDAEAPDAEGEATGFPGWPGFPDFPEWPEEPECPELPEEPECPELPKEPECPEFPEFPEEPGPCPENSVIHIIRRGDTYWKLARKYNTTVEAIEAANPDVNPLNLQIGQTICIPLGIPGAKG</sequence>
<accession>D5X8Z9</accession>
<feature type="compositionally biased region" description="Acidic residues" evidence="1">
    <location>
        <begin position="102"/>
        <end position="111"/>
    </location>
</feature>
<dbReference type="STRING" id="635013.TherJR_0106"/>
<protein>
    <submittedName>
        <fullName evidence="3">Peptidoglycan-binding lysin domain protein</fullName>
    </submittedName>
</protein>
<proteinExistence type="predicted"/>
<dbReference type="RefSeq" id="WP_013119027.1">
    <property type="nucleotide sequence ID" value="NC_014152.1"/>
</dbReference>
<dbReference type="OrthoDB" id="9811296at2"/>
<dbReference type="eggNOG" id="COG1388">
    <property type="taxonomic scope" value="Bacteria"/>
</dbReference>
<dbReference type="Gene3D" id="3.10.350.10">
    <property type="entry name" value="LysM domain"/>
    <property type="match status" value="1"/>
</dbReference>
<dbReference type="InterPro" id="IPR036779">
    <property type="entry name" value="LysM_dom_sf"/>
</dbReference>
<dbReference type="PANTHER" id="PTHR33734:SF22">
    <property type="entry name" value="MEMBRANE-BOUND LYTIC MUREIN TRANSGLYCOSYLASE D"/>
    <property type="match status" value="1"/>
</dbReference>
<dbReference type="KEGG" id="tjr:TherJR_0106"/>
<dbReference type="Pfam" id="PF01476">
    <property type="entry name" value="LysM"/>
    <property type="match status" value="1"/>
</dbReference>